<evidence type="ECO:0000313" key="4">
    <source>
        <dbReference type="Proteomes" id="UP001447188"/>
    </source>
</evidence>
<organism evidence="3 4">
    <name type="scientific">Discina gigas</name>
    <dbReference type="NCBI Taxonomy" id="1032678"/>
    <lineage>
        <taxon>Eukaryota</taxon>
        <taxon>Fungi</taxon>
        <taxon>Dikarya</taxon>
        <taxon>Ascomycota</taxon>
        <taxon>Pezizomycotina</taxon>
        <taxon>Pezizomycetes</taxon>
        <taxon>Pezizales</taxon>
        <taxon>Discinaceae</taxon>
        <taxon>Discina</taxon>
    </lineage>
</organism>
<dbReference type="PANTHER" id="PTHR37957">
    <property type="entry name" value="BLR7070 PROTEIN"/>
    <property type="match status" value="1"/>
</dbReference>
<comment type="caution">
    <text evidence="3">The sequence shown here is derived from an EMBL/GenBank/DDBJ whole genome shotgun (WGS) entry which is preliminary data.</text>
</comment>
<accession>A0ABR3G6M7</accession>
<keyword evidence="4" id="KW-1185">Reference proteome</keyword>
<dbReference type="EMBL" id="JBBBZM010000228">
    <property type="protein sequence ID" value="KAL0631618.1"/>
    <property type="molecule type" value="Genomic_DNA"/>
</dbReference>
<feature type="domain" description="Phytase-like" evidence="2">
    <location>
        <begin position="85"/>
        <end position="473"/>
    </location>
</feature>
<evidence type="ECO:0000313" key="3">
    <source>
        <dbReference type="EMBL" id="KAL0631618.1"/>
    </source>
</evidence>
<keyword evidence="1" id="KW-0732">Signal</keyword>
<sequence>MVVLRSLVLSLLSFSVYALPTAESVAASAAGQFTCAGDIFTYQELAGYGVVSSDFRDKFGDTVSFGSSIAIERPSWKKNGASYEGILWMLPDRGWNTQGTSAYQPRVHKFQITFAPTLTATPSPPNLKFSYLDTILFTDPSGNPISGLDPTTTLPFTGFANLPASKFTGDGFGGSGSGGTRVSLDPEALVLGNDGFWIGDEYGPFIYHFDLSGKMNIAIKPPASIVPIRDGGENFASDNPPVYAPDLHPKPIDPSTGRSNNQGFEGLAVSGDGKTLYAVLQSATIQDGGLDKNTNRYARMVKYDITIPTQPRYARQYVVPLPLYVDPSKKKPRTAAQSELMSIGKEKFLMLSRDSGAGHGSDASESFYRQIDVLNLAGATDIKGTTFDAKASSSITTSDDSGVLKSGITPATYCPFVNMNDNTQLAKFGLHNGGAQNAALLNEKWEGLAMMPVDGLDGDDDWWYVIAVSDNDFITQNGTYNFGKNKYSDKTGFNLDNQAMVFKIKLPDHSRPYDPTPVPIR</sequence>
<dbReference type="InterPro" id="IPR027372">
    <property type="entry name" value="Phytase-like_dom"/>
</dbReference>
<dbReference type="Proteomes" id="UP001447188">
    <property type="component" value="Unassembled WGS sequence"/>
</dbReference>
<proteinExistence type="predicted"/>
<reference evidence="3 4" key="1">
    <citation type="submission" date="2024-02" db="EMBL/GenBank/DDBJ databases">
        <title>Discinaceae phylogenomics.</title>
        <authorList>
            <person name="Dirks A.C."/>
            <person name="James T.Y."/>
        </authorList>
    </citation>
    <scope>NUCLEOTIDE SEQUENCE [LARGE SCALE GENOMIC DNA]</scope>
    <source>
        <strain evidence="3 4">ACD0624</strain>
    </source>
</reference>
<dbReference type="PANTHER" id="PTHR37957:SF1">
    <property type="entry name" value="PHYTASE-LIKE DOMAIN-CONTAINING PROTEIN"/>
    <property type="match status" value="1"/>
</dbReference>
<evidence type="ECO:0000256" key="1">
    <source>
        <dbReference type="SAM" id="SignalP"/>
    </source>
</evidence>
<evidence type="ECO:0000259" key="2">
    <source>
        <dbReference type="Pfam" id="PF13449"/>
    </source>
</evidence>
<feature type="signal peptide" evidence="1">
    <location>
        <begin position="1"/>
        <end position="18"/>
    </location>
</feature>
<dbReference type="Pfam" id="PF13449">
    <property type="entry name" value="Phytase-like"/>
    <property type="match status" value="1"/>
</dbReference>
<name>A0ABR3G6M7_9PEZI</name>
<gene>
    <name evidence="3" type="ORF">Q9L58_009512</name>
</gene>
<protein>
    <recommendedName>
        <fullName evidence="2">Phytase-like domain-containing protein</fullName>
    </recommendedName>
</protein>
<feature type="chain" id="PRO_5047128951" description="Phytase-like domain-containing protein" evidence="1">
    <location>
        <begin position="19"/>
        <end position="521"/>
    </location>
</feature>